<organism evidence="3 4">
    <name type="scientific">Oryzias melastigma</name>
    <name type="common">Marine medaka</name>
    <dbReference type="NCBI Taxonomy" id="30732"/>
    <lineage>
        <taxon>Eukaryota</taxon>
        <taxon>Metazoa</taxon>
        <taxon>Chordata</taxon>
        <taxon>Craniata</taxon>
        <taxon>Vertebrata</taxon>
        <taxon>Euteleostomi</taxon>
        <taxon>Actinopterygii</taxon>
        <taxon>Neopterygii</taxon>
        <taxon>Teleostei</taxon>
        <taxon>Neoteleostei</taxon>
        <taxon>Acanthomorphata</taxon>
        <taxon>Ovalentaria</taxon>
        <taxon>Atherinomorphae</taxon>
        <taxon>Beloniformes</taxon>
        <taxon>Adrianichthyidae</taxon>
        <taxon>Oryziinae</taxon>
        <taxon>Oryzias</taxon>
    </lineage>
</organism>
<gene>
    <name evidence="3" type="ORF">FQA47_017512</name>
</gene>
<dbReference type="InterPro" id="IPR057971">
    <property type="entry name" value="PKHA4-7_TBCA"/>
</dbReference>
<protein>
    <submittedName>
        <fullName evidence="3">Pleckstrin homology domain-containing family A member 5</fullName>
    </submittedName>
</protein>
<dbReference type="GO" id="GO:0005829">
    <property type="term" value="C:cytosol"/>
    <property type="evidence" value="ECO:0007669"/>
    <property type="project" value="TreeGrafter"/>
</dbReference>
<feature type="compositionally biased region" description="Basic and acidic residues" evidence="1">
    <location>
        <begin position="243"/>
        <end position="259"/>
    </location>
</feature>
<dbReference type="GO" id="GO:0032266">
    <property type="term" value="F:phosphatidylinositol-3-phosphate binding"/>
    <property type="evidence" value="ECO:0007669"/>
    <property type="project" value="TreeGrafter"/>
</dbReference>
<dbReference type="PANTHER" id="PTHR12752:SF3">
    <property type="entry name" value="PLECKSTRIN HOMOLOGY DOMAIN-CONTAINING FAMILY A MEMBER 5"/>
    <property type="match status" value="1"/>
</dbReference>
<feature type="compositionally biased region" description="Basic and acidic residues" evidence="1">
    <location>
        <begin position="298"/>
        <end position="308"/>
    </location>
</feature>
<evidence type="ECO:0000313" key="4">
    <source>
        <dbReference type="Proteomes" id="UP000646548"/>
    </source>
</evidence>
<dbReference type="EMBL" id="WKFB01000638">
    <property type="protein sequence ID" value="KAF6719173.1"/>
    <property type="molecule type" value="Genomic_DNA"/>
</dbReference>
<dbReference type="GO" id="GO:0010314">
    <property type="term" value="F:phosphatidylinositol-5-phosphate binding"/>
    <property type="evidence" value="ECO:0007669"/>
    <property type="project" value="TreeGrafter"/>
</dbReference>
<evidence type="ECO:0000256" key="1">
    <source>
        <dbReference type="SAM" id="MobiDB-lite"/>
    </source>
</evidence>
<evidence type="ECO:0000259" key="2">
    <source>
        <dbReference type="Pfam" id="PF25541"/>
    </source>
</evidence>
<proteinExistence type="predicted"/>
<feature type="region of interest" description="Disordered" evidence="1">
    <location>
        <begin position="296"/>
        <end position="358"/>
    </location>
</feature>
<evidence type="ECO:0000313" key="3">
    <source>
        <dbReference type="EMBL" id="KAF6719173.1"/>
    </source>
</evidence>
<dbReference type="PANTHER" id="PTHR12752">
    <property type="entry name" value="PHOSPHOINOSITOL 3-PHOSPHATE-BINDING PROTEIN"/>
    <property type="match status" value="1"/>
</dbReference>
<name>A0A834BT25_ORYME</name>
<sequence>MYFILRQTKLSRLCEQDKVVRTQTEKVQQLHREQHTLETALLLASQELGEQSSSSSPFRQSLVQQRDELQSGLLSTCRELSRVNTELEQSWREYDQLEADVILAKSNLLEQLKALGSPQTEPPSQQHIHIQKELWRIQDVMEALQKNKPQRSTDSSSPASRPLSSLHKNEAITLLPLCPPAEVSSVPLRPHLPQNPYSAECPPHTTPCHSQPSSRPAHTCRPEARKTSSRNGAHSEELDEANNEEKDKTETSTESKEAPASKGHPYPVGIVSPRTKSPMSPLESSSIASYVTLRKARKPEARSDRPRSAVEQAGFGEREVGRPKMSVEEQLERIRRNQEALSLRERRRETPSRSPSFSKDNLLLQKQTRTHMETTCPDHLELEAAVQRLKNLQDAGRTEGEEEQQREDRLPIQNNNAEDELCESQRVVILDNTSQPQRVEIVNFQPFEDDGGPRRESVQLPHKNNHRKQVSKHQALKLWKTQVYKQSLRRAWILSGI</sequence>
<dbReference type="Pfam" id="PF25541">
    <property type="entry name" value="TBCA_PH"/>
    <property type="match status" value="1"/>
</dbReference>
<feature type="compositionally biased region" description="Polar residues" evidence="1">
    <location>
        <begin position="207"/>
        <end position="216"/>
    </location>
</feature>
<feature type="compositionally biased region" description="Polar residues" evidence="1">
    <location>
        <begin position="274"/>
        <end position="283"/>
    </location>
</feature>
<dbReference type="AlphaFoldDB" id="A0A834BT25"/>
<comment type="caution">
    <text evidence="3">The sequence shown here is derived from an EMBL/GenBank/DDBJ whole genome shotgun (WGS) entry which is preliminary data.</text>
</comment>
<dbReference type="GO" id="GO:0080025">
    <property type="term" value="F:phosphatidylinositol-3,5-bisphosphate binding"/>
    <property type="evidence" value="ECO:0007669"/>
    <property type="project" value="TreeGrafter"/>
</dbReference>
<feature type="domain" description="Pleckstrin homology" evidence="2">
    <location>
        <begin position="7"/>
        <end position="144"/>
    </location>
</feature>
<feature type="region of interest" description="Disordered" evidence="1">
    <location>
        <begin position="197"/>
        <end position="283"/>
    </location>
</feature>
<dbReference type="Proteomes" id="UP000646548">
    <property type="component" value="Unassembled WGS sequence"/>
</dbReference>
<dbReference type="GO" id="GO:0070273">
    <property type="term" value="F:phosphatidylinositol-4-phosphate binding"/>
    <property type="evidence" value="ECO:0007669"/>
    <property type="project" value="TreeGrafter"/>
</dbReference>
<feature type="compositionally biased region" description="Basic and acidic residues" evidence="1">
    <location>
        <begin position="316"/>
        <end position="351"/>
    </location>
</feature>
<reference evidence="3" key="1">
    <citation type="journal article" name="BMC Genomics">
        <title>Long-read sequencing and de novo genome assembly of marine medaka (Oryzias melastigma).</title>
        <authorList>
            <person name="Liang P."/>
            <person name="Saqib H.S.A."/>
            <person name="Ni X."/>
            <person name="Shen Y."/>
        </authorList>
    </citation>
    <scope>NUCLEOTIDE SEQUENCE</scope>
    <source>
        <strain evidence="3">Bigg-433</strain>
    </source>
</reference>
<accession>A0A834BT25</accession>